<evidence type="ECO:0000313" key="3">
    <source>
        <dbReference type="RefSeq" id="XP_015081539.2"/>
    </source>
</evidence>
<dbReference type="GeneID" id="107025258"/>
<dbReference type="PANTHER" id="PTHR31672">
    <property type="entry name" value="BNACNNG10540D PROTEIN"/>
    <property type="match status" value="1"/>
</dbReference>
<dbReference type="NCBIfam" id="TIGR01640">
    <property type="entry name" value="F_box_assoc_1"/>
    <property type="match status" value="1"/>
</dbReference>
<gene>
    <name evidence="3" type="primary">LOC107025258</name>
</gene>
<organism evidence="2 3">
    <name type="scientific">Solanum pennellii</name>
    <name type="common">Tomato</name>
    <name type="synonym">Lycopersicon pennellii</name>
    <dbReference type="NCBI Taxonomy" id="28526"/>
    <lineage>
        <taxon>Eukaryota</taxon>
        <taxon>Viridiplantae</taxon>
        <taxon>Streptophyta</taxon>
        <taxon>Embryophyta</taxon>
        <taxon>Tracheophyta</taxon>
        <taxon>Spermatophyta</taxon>
        <taxon>Magnoliopsida</taxon>
        <taxon>eudicotyledons</taxon>
        <taxon>Gunneridae</taxon>
        <taxon>Pentapetalae</taxon>
        <taxon>asterids</taxon>
        <taxon>lamiids</taxon>
        <taxon>Solanales</taxon>
        <taxon>Solanaceae</taxon>
        <taxon>Solanoideae</taxon>
        <taxon>Solaneae</taxon>
        <taxon>Solanum</taxon>
        <taxon>Solanum subgen. Lycopersicon</taxon>
    </lineage>
</organism>
<evidence type="ECO:0000259" key="1">
    <source>
        <dbReference type="Pfam" id="PF00646"/>
    </source>
</evidence>
<dbReference type="RefSeq" id="XP_015081539.2">
    <property type="nucleotide sequence ID" value="XM_015226053.2"/>
</dbReference>
<protein>
    <submittedName>
        <fullName evidence="3">F-box protein At1g47300</fullName>
    </submittedName>
</protein>
<dbReference type="Gene3D" id="1.20.1280.50">
    <property type="match status" value="1"/>
</dbReference>
<reference evidence="2" key="1">
    <citation type="journal article" date="2014" name="Nat. Genet.">
        <title>The genome of the stress-tolerant wild tomato species Solanum pennellii.</title>
        <authorList>
            <person name="Bolger A."/>
            <person name="Scossa F."/>
            <person name="Bolger M.E."/>
            <person name="Lanz C."/>
            <person name="Maumus F."/>
            <person name="Tohge T."/>
            <person name="Quesneville H."/>
            <person name="Alseekh S."/>
            <person name="Sorensen I."/>
            <person name="Lichtenstein G."/>
            <person name="Fich E.A."/>
            <person name="Conte M."/>
            <person name="Keller H."/>
            <person name="Schneeberger K."/>
            <person name="Schwacke R."/>
            <person name="Ofner I."/>
            <person name="Vrebalov J."/>
            <person name="Xu Y."/>
            <person name="Osorio S."/>
            <person name="Aflitos S.A."/>
            <person name="Schijlen E."/>
            <person name="Jimenez-Gomez J.M."/>
            <person name="Ryngajllo M."/>
            <person name="Kimura S."/>
            <person name="Kumar R."/>
            <person name="Koenig D."/>
            <person name="Headland L.R."/>
            <person name="Maloof J.N."/>
            <person name="Sinha N."/>
            <person name="van Ham R.C."/>
            <person name="Lankhorst R.K."/>
            <person name="Mao L."/>
            <person name="Vogel A."/>
            <person name="Arsova B."/>
            <person name="Panstruga R."/>
            <person name="Fei Z."/>
            <person name="Rose J.K."/>
            <person name="Zamir D."/>
            <person name="Carrari F."/>
            <person name="Giovannoni J.J."/>
            <person name="Weigel D."/>
            <person name="Usadel B."/>
            <person name="Fernie A.R."/>
        </authorList>
    </citation>
    <scope>NUCLEOTIDE SEQUENCE [LARGE SCALE GENOMIC DNA]</scope>
    <source>
        <strain evidence="2">cv. LA0716</strain>
    </source>
</reference>
<dbReference type="InterPro" id="IPR001810">
    <property type="entry name" value="F-box_dom"/>
</dbReference>
<dbReference type="Pfam" id="PF00646">
    <property type="entry name" value="F-box"/>
    <property type="match status" value="1"/>
</dbReference>
<reference evidence="3" key="2">
    <citation type="submission" date="2025-08" db="UniProtKB">
        <authorList>
            <consortium name="RefSeq"/>
        </authorList>
    </citation>
    <scope>IDENTIFICATION</scope>
</reference>
<dbReference type="InterPro" id="IPR017451">
    <property type="entry name" value="F-box-assoc_interact_dom"/>
</dbReference>
<name>A0ABM1H7J3_SOLPN</name>
<dbReference type="SUPFAM" id="SSF81383">
    <property type="entry name" value="F-box domain"/>
    <property type="match status" value="1"/>
</dbReference>
<evidence type="ECO:0000313" key="2">
    <source>
        <dbReference type="Proteomes" id="UP000694930"/>
    </source>
</evidence>
<accession>A0ABM1H7J3</accession>
<keyword evidence="2" id="KW-1185">Reference proteome</keyword>
<feature type="domain" description="F-box" evidence="1">
    <location>
        <begin position="6"/>
        <end position="43"/>
    </location>
</feature>
<dbReference type="InterPro" id="IPR050796">
    <property type="entry name" value="SCF_F-box_component"/>
</dbReference>
<proteinExistence type="predicted"/>
<dbReference type="InterPro" id="IPR036047">
    <property type="entry name" value="F-box-like_dom_sf"/>
</dbReference>
<dbReference type="PANTHER" id="PTHR31672:SF13">
    <property type="entry name" value="F-BOX PROTEIN CPR30-LIKE"/>
    <property type="match status" value="1"/>
</dbReference>
<sequence>MADHFSRDILIHIFSRLGVKQLCQLKCLSEEWLQTISSPYFKKQQYDQSKKRPTLSLISSSRNRSFRSQFIHLSSIDSYNHVHEYEAVAEIRERNFVCISGLDLLCFCQTGYEGKIWICNPVTKKTLALPVLSDFAVHINGIVYWLAFAKDNTVSSDRMTILEMNLENEEVHTLRCPNGYNFGFSHLAEINGHLCFVHNKTDADMLNAWMLKDRVSEAWCLEYSVEVPQSAYNYITILGYLPRNDESTGDILIQSLKGNNLFCYETDTQKFKELQSLNKVKFEWCGLYYESLFSIGMPGN</sequence>
<dbReference type="Proteomes" id="UP000694930">
    <property type="component" value="Chromosome 7"/>
</dbReference>